<gene>
    <name evidence="3" type="ORF">PEVE_00009839</name>
</gene>
<dbReference type="InterPro" id="IPR007330">
    <property type="entry name" value="MIT_dom"/>
</dbReference>
<comment type="caution">
    <text evidence="3">The sequence shown here is derived from an EMBL/GenBank/DDBJ whole genome shotgun (WGS) entry which is preliminary data.</text>
</comment>
<evidence type="ECO:0000256" key="1">
    <source>
        <dbReference type="SAM" id="MobiDB-lite"/>
    </source>
</evidence>
<evidence type="ECO:0000313" key="3">
    <source>
        <dbReference type="EMBL" id="CAH3175001.1"/>
    </source>
</evidence>
<reference evidence="3 4" key="1">
    <citation type="submission" date="2022-05" db="EMBL/GenBank/DDBJ databases">
        <authorList>
            <consortium name="Genoscope - CEA"/>
            <person name="William W."/>
        </authorList>
    </citation>
    <scope>NUCLEOTIDE SEQUENCE [LARGE SCALE GENOMIC DNA]</scope>
</reference>
<evidence type="ECO:0000313" key="4">
    <source>
        <dbReference type="Proteomes" id="UP001159427"/>
    </source>
</evidence>
<dbReference type="SUPFAM" id="SSF116846">
    <property type="entry name" value="MIT domain"/>
    <property type="match status" value="2"/>
</dbReference>
<proteinExistence type="predicted"/>
<keyword evidence="4" id="KW-1185">Reference proteome</keyword>
<feature type="domain" description="MIT" evidence="2">
    <location>
        <begin position="4"/>
        <end position="77"/>
    </location>
</feature>
<dbReference type="EMBL" id="CALNXI010001688">
    <property type="protein sequence ID" value="CAH3175001.1"/>
    <property type="molecule type" value="Genomic_DNA"/>
</dbReference>
<feature type="region of interest" description="Disordered" evidence="1">
    <location>
        <begin position="172"/>
        <end position="195"/>
    </location>
</feature>
<organism evidence="3 4">
    <name type="scientific">Porites evermanni</name>
    <dbReference type="NCBI Taxonomy" id="104178"/>
    <lineage>
        <taxon>Eukaryota</taxon>
        <taxon>Metazoa</taxon>
        <taxon>Cnidaria</taxon>
        <taxon>Anthozoa</taxon>
        <taxon>Hexacorallia</taxon>
        <taxon>Scleractinia</taxon>
        <taxon>Fungiina</taxon>
        <taxon>Poritidae</taxon>
        <taxon>Porites</taxon>
    </lineage>
</organism>
<sequence>MVDVKELCEDGYRLAIQAVDLDKIGSGDAAAFFYIEAAEALLKALSYDPSLDVKDKASQYIRRAEELRALEQQQGINQQEVNYAYLCRSFKRTQLFESYQRGRPNDALPLYTDAAELCIGTSSGLPDDDKLKKKLQLLAKQAIERAEAIKGILNIRQSNAATPGSSSVIQSVQGLSLSSNGESTPGSSTGEKRPHLTAKELEVLKYECLN</sequence>
<evidence type="ECO:0000259" key="2">
    <source>
        <dbReference type="SMART" id="SM00745"/>
    </source>
</evidence>
<name>A0ABN8R852_9CNID</name>
<dbReference type="InterPro" id="IPR036181">
    <property type="entry name" value="MIT_dom_sf"/>
</dbReference>
<feature type="compositionally biased region" description="Polar residues" evidence="1">
    <location>
        <begin position="172"/>
        <end position="189"/>
    </location>
</feature>
<dbReference type="Gene3D" id="1.20.58.80">
    <property type="entry name" value="Phosphotransferase system, lactose/cellobiose-type IIA subunit"/>
    <property type="match status" value="2"/>
</dbReference>
<protein>
    <recommendedName>
        <fullName evidence="2">MIT domain-containing protein</fullName>
    </recommendedName>
</protein>
<feature type="domain" description="MIT" evidence="2">
    <location>
        <begin position="82"/>
        <end position="160"/>
    </location>
</feature>
<dbReference type="SMART" id="SM00745">
    <property type="entry name" value="MIT"/>
    <property type="match status" value="2"/>
</dbReference>
<dbReference type="Proteomes" id="UP001159427">
    <property type="component" value="Unassembled WGS sequence"/>
</dbReference>
<accession>A0ABN8R852</accession>